<accession>A0A090WVU0</accession>
<keyword evidence="1" id="KW-0812">Transmembrane</keyword>
<keyword evidence="1" id="KW-0472">Membrane</keyword>
<proteinExistence type="predicted"/>
<gene>
    <name evidence="2" type="ORF">JCM19274_3850</name>
</gene>
<evidence type="ECO:0000313" key="2">
    <source>
        <dbReference type="EMBL" id="GAL81106.1"/>
    </source>
</evidence>
<dbReference type="Proteomes" id="UP000029643">
    <property type="component" value="Unassembled WGS sequence"/>
</dbReference>
<feature type="transmembrane region" description="Helical" evidence="1">
    <location>
        <begin position="6"/>
        <end position="23"/>
    </location>
</feature>
<keyword evidence="1" id="KW-1133">Transmembrane helix</keyword>
<organism evidence="2 3">
    <name type="scientific">Algibacter lectus</name>
    <dbReference type="NCBI Taxonomy" id="221126"/>
    <lineage>
        <taxon>Bacteria</taxon>
        <taxon>Pseudomonadati</taxon>
        <taxon>Bacteroidota</taxon>
        <taxon>Flavobacteriia</taxon>
        <taxon>Flavobacteriales</taxon>
        <taxon>Flavobacteriaceae</taxon>
        <taxon>Algibacter</taxon>
    </lineage>
</organism>
<keyword evidence="2" id="KW-0560">Oxidoreductase</keyword>
<dbReference type="EMBL" id="BBNU01000014">
    <property type="protein sequence ID" value="GAL81106.1"/>
    <property type="molecule type" value="Genomic_DNA"/>
</dbReference>
<dbReference type="GO" id="GO:0047134">
    <property type="term" value="F:protein-disulfide reductase [NAD(P)H] activity"/>
    <property type="evidence" value="ECO:0007669"/>
    <property type="project" value="UniProtKB-EC"/>
</dbReference>
<comment type="caution">
    <text evidence="2">The sequence shown here is derived from an EMBL/GenBank/DDBJ whole genome shotgun (WGS) entry which is preliminary data.</text>
</comment>
<feature type="transmembrane region" description="Helical" evidence="1">
    <location>
        <begin position="43"/>
        <end position="61"/>
    </location>
</feature>
<protein>
    <submittedName>
        <fullName evidence="2">Cytochrome c-type biogenesis protein DsbD</fullName>
        <ecNumber evidence="2">1.8.1.8</ecNumber>
    </submittedName>
</protein>
<evidence type="ECO:0000313" key="3">
    <source>
        <dbReference type="Proteomes" id="UP000029643"/>
    </source>
</evidence>
<dbReference type="AlphaFoldDB" id="A0A090WVU0"/>
<evidence type="ECO:0000256" key="1">
    <source>
        <dbReference type="SAM" id="Phobius"/>
    </source>
</evidence>
<dbReference type="EC" id="1.8.1.8" evidence="2"/>
<reference evidence="2 3" key="1">
    <citation type="journal article" date="2014" name="Genome Announc.">
        <title>Draft Genome Sequences of Marine Flavobacterium Algibacter lectus Strains SS8 and NR4.</title>
        <authorList>
            <person name="Takatani N."/>
            <person name="Nakanishi M."/>
            <person name="Meirelles P."/>
            <person name="Mino S."/>
            <person name="Suda W."/>
            <person name="Oshima K."/>
            <person name="Hattori M."/>
            <person name="Ohkuma M."/>
            <person name="Hosokawa M."/>
            <person name="Miyashita K."/>
            <person name="Thompson F.L."/>
            <person name="Niwa A."/>
            <person name="Sawabe T."/>
            <person name="Sawabe T."/>
        </authorList>
    </citation>
    <scope>NUCLEOTIDE SEQUENCE [LARGE SCALE GENOMIC DNA]</scope>
    <source>
        <strain evidence="3">JCM19274</strain>
    </source>
</reference>
<name>A0A090WVU0_9FLAO</name>
<sequence length="63" mass="7057">MEREVFLAIWIAIFGSLAFYLFGKIQLPHDSPLSHISVGRLSLGLIVLTFTIYMIPGLWGGHL</sequence>